<evidence type="ECO:0000313" key="2">
    <source>
        <dbReference type="Proteomes" id="UP000887569"/>
    </source>
</evidence>
<feature type="compositionally biased region" description="Polar residues" evidence="1">
    <location>
        <begin position="126"/>
        <end position="135"/>
    </location>
</feature>
<reference evidence="3" key="1">
    <citation type="submission" date="2022-11" db="UniProtKB">
        <authorList>
            <consortium name="WormBaseParasite"/>
        </authorList>
    </citation>
    <scope>IDENTIFICATION</scope>
</reference>
<name>A0A915CE15_PARUN</name>
<sequence>MERLKNYFQDTDIVRRFPRMALVSSEHLIEIRTQSEPSALGSKLYGVVELEVQVTELLDNLSIALSCLHDLNSLSSSRNCTCLKAFKEQLARITTSLESLKASVQDAFKNVHITEDLLTLSDPKESQQAMSPNDLKQSEGLLPPSGIGAASPHSNMVSQDSYQASSMNERRMRAGCSPTTHRQLVTLEAISEYCSSVRYLRSQNESCLYADDVGAAASGRIIRSCLSGFRISRI</sequence>
<protein>
    <submittedName>
        <fullName evidence="3">Uncharacterized protein</fullName>
    </submittedName>
</protein>
<proteinExistence type="predicted"/>
<dbReference type="WBParaSite" id="PgR138_g009_t01">
    <property type="protein sequence ID" value="PgR138_g009_t01"/>
    <property type="gene ID" value="PgR138_g009"/>
</dbReference>
<feature type="region of interest" description="Disordered" evidence="1">
    <location>
        <begin position="120"/>
        <end position="177"/>
    </location>
</feature>
<feature type="compositionally biased region" description="Polar residues" evidence="1">
    <location>
        <begin position="152"/>
        <end position="167"/>
    </location>
</feature>
<dbReference type="AlphaFoldDB" id="A0A915CE15"/>
<organism evidence="2 3">
    <name type="scientific">Parascaris univalens</name>
    <name type="common">Nematode worm</name>
    <dbReference type="NCBI Taxonomy" id="6257"/>
    <lineage>
        <taxon>Eukaryota</taxon>
        <taxon>Metazoa</taxon>
        <taxon>Ecdysozoa</taxon>
        <taxon>Nematoda</taxon>
        <taxon>Chromadorea</taxon>
        <taxon>Rhabditida</taxon>
        <taxon>Spirurina</taxon>
        <taxon>Ascaridomorpha</taxon>
        <taxon>Ascaridoidea</taxon>
        <taxon>Ascarididae</taxon>
        <taxon>Parascaris</taxon>
    </lineage>
</organism>
<keyword evidence="2" id="KW-1185">Reference proteome</keyword>
<accession>A0A915CE15</accession>
<evidence type="ECO:0000313" key="3">
    <source>
        <dbReference type="WBParaSite" id="PgR138_g009_t01"/>
    </source>
</evidence>
<dbReference type="Proteomes" id="UP000887569">
    <property type="component" value="Unplaced"/>
</dbReference>
<evidence type="ECO:0000256" key="1">
    <source>
        <dbReference type="SAM" id="MobiDB-lite"/>
    </source>
</evidence>